<feature type="compositionally biased region" description="Basic and acidic residues" evidence="1">
    <location>
        <begin position="249"/>
        <end position="261"/>
    </location>
</feature>
<dbReference type="STRING" id="60175.A0A1V6XQW9"/>
<organism evidence="2 3">
    <name type="scientific">Penicillium nalgiovense</name>
    <dbReference type="NCBI Taxonomy" id="60175"/>
    <lineage>
        <taxon>Eukaryota</taxon>
        <taxon>Fungi</taxon>
        <taxon>Dikarya</taxon>
        <taxon>Ascomycota</taxon>
        <taxon>Pezizomycotina</taxon>
        <taxon>Eurotiomycetes</taxon>
        <taxon>Eurotiomycetidae</taxon>
        <taxon>Eurotiales</taxon>
        <taxon>Aspergillaceae</taxon>
        <taxon>Penicillium</taxon>
    </lineage>
</organism>
<protein>
    <submittedName>
        <fullName evidence="2">Uncharacterized protein</fullName>
    </submittedName>
</protein>
<name>A0A1V6XQW9_PENNA</name>
<evidence type="ECO:0000313" key="2">
    <source>
        <dbReference type="EMBL" id="OQE77471.1"/>
    </source>
</evidence>
<gene>
    <name evidence="2" type="ORF">PENNAL_c0061G02854</name>
</gene>
<accession>A0A1V6XQW9</accession>
<feature type="compositionally biased region" description="Polar residues" evidence="1">
    <location>
        <begin position="262"/>
        <end position="274"/>
    </location>
</feature>
<dbReference type="OMA" id="AYRQGND"/>
<evidence type="ECO:0000256" key="1">
    <source>
        <dbReference type="SAM" id="MobiDB-lite"/>
    </source>
</evidence>
<feature type="region of interest" description="Disordered" evidence="1">
    <location>
        <begin position="56"/>
        <end position="89"/>
    </location>
</feature>
<comment type="caution">
    <text evidence="2">The sequence shown here is derived from an EMBL/GenBank/DDBJ whole genome shotgun (WGS) entry which is preliminary data.</text>
</comment>
<evidence type="ECO:0000313" key="3">
    <source>
        <dbReference type="Proteomes" id="UP000191691"/>
    </source>
</evidence>
<keyword evidence="3" id="KW-1185">Reference proteome</keyword>
<proteinExistence type="predicted"/>
<reference evidence="3" key="1">
    <citation type="journal article" date="2017" name="Nat. Microbiol.">
        <title>Global analysis of biosynthetic gene clusters reveals vast potential of secondary metabolite production in Penicillium species.</title>
        <authorList>
            <person name="Nielsen J.C."/>
            <person name="Grijseels S."/>
            <person name="Prigent S."/>
            <person name="Ji B."/>
            <person name="Dainat J."/>
            <person name="Nielsen K.F."/>
            <person name="Frisvad J.C."/>
            <person name="Workman M."/>
            <person name="Nielsen J."/>
        </authorList>
    </citation>
    <scope>NUCLEOTIDE SEQUENCE [LARGE SCALE GENOMIC DNA]</scope>
    <source>
        <strain evidence="3">IBT 13039</strain>
    </source>
</reference>
<sequence length="581" mass="65008">MHAQPVAYRQGNDWDILALSLARIENVVADPLALIEILSDPANRAPLEAERALAEGWYHRSQGGNETESTKRPTIPDTPQPPFIVPDGSWRRDNSTRVGDVQLQPLSTMFRGDCAEYGLVVLDISDLESGVKPPPKKEPDIVLISPRPRVPLSILQWLRKYFYYMSLDAGPSLLRLEDRPLVDLLMLQPWTTFGRRSLKIRLELKIRIKHLRKVSSQVSPTVYFWPSKSTTRAKTALTSSPWRLTTSDEPPRDAHIDRAKDTSFTTGSRLTTSHEPPRNARSICLFIFNWVAFRNLTPGLIAAAVESDELRGVSALSLCVDKFKPEGGEGDEGDLGDLAAALARSTALKRLCFLQGPDRDSDNASDRFCTQMLLQGRSSGDLGWLRDKTIYLTCAFSTSTSVTFTSSVVQVFPAMHMFTFVSNQHEDVADADHQDSYYYTMGNTLLDTERFAVRFLSYLRSVGSGSDKAILRFAYRGGGGSSLTTTINHQQRRQVTATIVIVGTIRCGSHSRRILLATTSQQMMSLESDSDDDDVFLRYSFIRIRQTSAEIAPEQQQQRPIPIDNLVEIVGGLTDFLRETR</sequence>
<dbReference type="EMBL" id="MOOB01000061">
    <property type="protein sequence ID" value="OQE77471.1"/>
    <property type="molecule type" value="Genomic_DNA"/>
</dbReference>
<dbReference type="AlphaFoldDB" id="A0A1V6XQW9"/>
<dbReference type="Proteomes" id="UP000191691">
    <property type="component" value="Unassembled WGS sequence"/>
</dbReference>
<feature type="region of interest" description="Disordered" evidence="1">
    <location>
        <begin position="242"/>
        <end position="275"/>
    </location>
</feature>